<gene>
    <name evidence="1" type="ORF">JHL16_27765</name>
</gene>
<sequence length="326" mass="35364">MKLILPARLTVNILLFDAYSNMLLACLLEPLRVVRDAARADISWKILTHGDRPLRSSSGLTIAPDLPLAKAGPCNLLLVIGGDRFRSDATDPALRRSLRLVRQAGAVVAADTGAWLLAKAGYLDGRRATLHWQLLPEFSETFTDVVAVNAPHVRDGRWTTCGSAAAALEVILQEVARRFGPAARFDAAAMFLNDPSNPVGAEIALAVPHPHAKIRQIVGLMAAHVEKPLRLPRLARRCGMTLRSLARLFETELNMPPGRYYLHLRLARARELTLQSGLSKSDIAARCGFSSASALARAYRRLSGHPSITSSPKAAASHSRSRGTGR</sequence>
<dbReference type="EMBL" id="JAENHL010000008">
    <property type="protein sequence ID" value="MBK1870191.1"/>
    <property type="molecule type" value="Genomic_DNA"/>
</dbReference>
<keyword evidence="2" id="KW-1185">Reference proteome</keyword>
<comment type="caution">
    <text evidence="1">The sequence shown here is derived from an EMBL/GenBank/DDBJ whole genome shotgun (WGS) entry which is preliminary data.</text>
</comment>
<name>A0ACC5RBX5_9HYPH</name>
<accession>A0ACC5RBX5</accession>
<protein>
    <submittedName>
        <fullName evidence="1">Helix-turn-helix domain-containing protein</fullName>
    </submittedName>
</protein>
<evidence type="ECO:0000313" key="1">
    <source>
        <dbReference type="EMBL" id="MBK1870191.1"/>
    </source>
</evidence>
<dbReference type="Proteomes" id="UP000616151">
    <property type="component" value="Unassembled WGS sequence"/>
</dbReference>
<proteinExistence type="predicted"/>
<reference evidence="1" key="1">
    <citation type="submission" date="2021-01" db="EMBL/GenBank/DDBJ databases">
        <authorList>
            <person name="Sun Q."/>
        </authorList>
    </citation>
    <scope>NUCLEOTIDE SEQUENCE</scope>
    <source>
        <strain evidence="1">YIM B02566</strain>
    </source>
</reference>
<evidence type="ECO:0000313" key="2">
    <source>
        <dbReference type="Proteomes" id="UP000616151"/>
    </source>
</evidence>
<organism evidence="1 2">
    <name type="scientific">Taklimakanibacter albus</name>
    <dbReference type="NCBI Taxonomy" id="2800327"/>
    <lineage>
        <taxon>Bacteria</taxon>
        <taxon>Pseudomonadati</taxon>
        <taxon>Pseudomonadota</taxon>
        <taxon>Alphaproteobacteria</taxon>
        <taxon>Hyphomicrobiales</taxon>
        <taxon>Aestuariivirgaceae</taxon>
        <taxon>Taklimakanibacter</taxon>
    </lineage>
</organism>